<protein>
    <submittedName>
        <fullName evidence="2">Uncharacterized protein</fullName>
    </submittedName>
</protein>
<dbReference type="EMBL" id="JAMKFB020000255">
    <property type="protein sequence ID" value="KAL0151315.1"/>
    <property type="molecule type" value="Genomic_DNA"/>
</dbReference>
<feature type="region of interest" description="Disordered" evidence="1">
    <location>
        <begin position="55"/>
        <end position="100"/>
    </location>
</feature>
<organism evidence="2 3">
    <name type="scientific">Cirrhinus mrigala</name>
    <name type="common">Mrigala</name>
    <dbReference type="NCBI Taxonomy" id="683832"/>
    <lineage>
        <taxon>Eukaryota</taxon>
        <taxon>Metazoa</taxon>
        <taxon>Chordata</taxon>
        <taxon>Craniata</taxon>
        <taxon>Vertebrata</taxon>
        <taxon>Euteleostomi</taxon>
        <taxon>Actinopterygii</taxon>
        <taxon>Neopterygii</taxon>
        <taxon>Teleostei</taxon>
        <taxon>Ostariophysi</taxon>
        <taxon>Cypriniformes</taxon>
        <taxon>Cyprinidae</taxon>
        <taxon>Labeoninae</taxon>
        <taxon>Labeonini</taxon>
        <taxon>Cirrhinus</taxon>
    </lineage>
</organism>
<accession>A0ABD0MNY9</accession>
<gene>
    <name evidence="2" type="ORF">M9458_053506</name>
</gene>
<evidence type="ECO:0000313" key="3">
    <source>
        <dbReference type="Proteomes" id="UP001529510"/>
    </source>
</evidence>
<sequence length="119" mass="13160">RPVSSPCMHAGVLVGPGRVRRGNGRRRMDVRRLTGQDAGPFQKCRSGKFVEGGRCRSEEAAPPPVYHGLQRVRPPDSAPYLDPSLLNTASPSRNPFMPRTPDPPVSFGHFYFPLLDTFC</sequence>
<evidence type="ECO:0000313" key="2">
    <source>
        <dbReference type="EMBL" id="KAL0151315.1"/>
    </source>
</evidence>
<comment type="caution">
    <text evidence="2">The sequence shown here is derived from an EMBL/GenBank/DDBJ whole genome shotgun (WGS) entry which is preliminary data.</text>
</comment>
<keyword evidence="3" id="KW-1185">Reference proteome</keyword>
<feature type="non-terminal residue" evidence="2">
    <location>
        <position position="1"/>
    </location>
</feature>
<reference evidence="2 3" key="1">
    <citation type="submission" date="2024-05" db="EMBL/GenBank/DDBJ databases">
        <title>Genome sequencing and assembly of Indian major carp, Cirrhinus mrigala (Hamilton, 1822).</title>
        <authorList>
            <person name="Mohindra V."/>
            <person name="Chowdhury L.M."/>
            <person name="Lal K."/>
            <person name="Jena J.K."/>
        </authorList>
    </citation>
    <scope>NUCLEOTIDE SEQUENCE [LARGE SCALE GENOMIC DNA]</scope>
    <source>
        <strain evidence="2">CM1030</strain>
        <tissue evidence="2">Blood</tissue>
    </source>
</reference>
<proteinExistence type="predicted"/>
<dbReference type="Proteomes" id="UP001529510">
    <property type="component" value="Unassembled WGS sequence"/>
</dbReference>
<evidence type="ECO:0000256" key="1">
    <source>
        <dbReference type="SAM" id="MobiDB-lite"/>
    </source>
</evidence>
<dbReference type="AlphaFoldDB" id="A0ABD0MNY9"/>
<name>A0ABD0MNY9_CIRMR</name>